<name>A0A4S2H0K9_9PROT</name>
<evidence type="ECO:0000259" key="2">
    <source>
        <dbReference type="Pfam" id="PF03235"/>
    </source>
</evidence>
<protein>
    <submittedName>
        <fullName evidence="3">DUF262 domain-containing protein</fullName>
    </submittedName>
</protein>
<dbReference type="Pfam" id="PF03235">
    <property type="entry name" value="GmrSD_N"/>
    <property type="match status" value="1"/>
</dbReference>
<gene>
    <name evidence="3" type="ORF">E5163_06305</name>
</gene>
<accession>A0A4S2H0K9</accession>
<sequence>MGKQAAFKTNPVSLEELLRHCGSGKIQLPDFQRSWVWDEERIKGLIASISQAFPVGALMTLEVKPGAADTFARRPIQGADIVATAAPDQLLLDGQQRMTSLYQTCLRREVVQTVTPRLKLVKRWFYIDIRKAMNPSEDRENAIVSVPEDRRVKSDFDRKIELDLSTPELEYQNLMFPLNQVFDWDEWQDGFNEYWLEKDPETRRLFKPFKDEVLQNFKAYQLPVIALGPDTSHEAVCLVFEKVNTGGKPLDAFELVTAMYAARGHRLRDDWLGADGQAGLQTRLQLYGRAAEQKFGVLEKVAATDVLQAIALLHGVEKRAAEIAAGRKESELSAVRATRQSLLDLPLEAYLKHRGAVEEGFKTAARFLRQNHIYRVIDLPYQGQLVPFAAILAIIGPKFDHAAVRDRLARWFWCGIFGELYGSAIESRFAKDVLEVPAWLDGGPEPSTITEGRFRPERLRTLRTRLSAAYKGIHALLMAEGAIDFRSGQPYGQTVFFDEYVDIHHIFPQDWCKKQKIEPKVFDTVVNKTPLSYKTNRILGGVAPSEYLSRLEMGGKDTPPIAPDALDEYLASHAMDPALLRADEFEGFMADREARLLAMIAKATGHPVIKAGVAPEEGEDIPQDDEGFDLPDAQAEEAA</sequence>
<dbReference type="OrthoDB" id="9798761at2"/>
<dbReference type="EMBL" id="SRXW01000002">
    <property type="protein sequence ID" value="TGY88751.1"/>
    <property type="molecule type" value="Genomic_DNA"/>
</dbReference>
<comment type="caution">
    <text evidence="3">The sequence shown here is derived from an EMBL/GenBank/DDBJ whole genome shotgun (WGS) entry which is preliminary data.</text>
</comment>
<feature type="compositionally biased region" description="Acidic residues" evidence="1">
    <location>
        <begin position="616"/>
        <end position="639"/>
    </location>
</feature>
<keyword evidence="4" id="KW-1185">Reference proteome</keyword>
<dbReference type="Proteomes" id="UP000308054">
    <property type="component" value="Unassembled WGS sequence"/>
</dbReference>
<proteinExistence type="predicted"/>
<evidence type="ECO:0000256" key="1">
    <source>
        <dbReference type="SAM" id="MobiDB-lite"/>
    </source>
</evidence>
<reference evidence="3 4" key="1">
    <citation type="journal article" date="2017" name="Int. J. Syst. Evol. Microbiol.">
        <title>Marinicauda algicola sp. nov., isolated from a marine red alga Rhodosorus marinus.</title>
        <authorList>
            <person name="Jeong S.E."/>
            <person name="Jeon S.H."/>
            <person name="Chun B.H."/>
            <person name="Kim D.W."/>
            <person name="Jeon C.O."/>
        </authorList>
    </citation>
    <scope>NUCLEOTIDE SEQUENCE [LARGE SCALE GENOMIC DNA]</scope>
    <source>
        <strain evidence="3 4">JCM 31718</strain>
    </source>
</reference>
<dbReference type="RefSeq" id="WP_135995290.1">
    <property type="nucleotide sequence ID" value="NZ_CP071057.1"/>
</dbReference>
<dbReference type="PANTHER" id="PTHR37292:SF2">
    <property type="entry name" value="DUF262 DOMAIN-CONTAINING PROTEIN"/>
    <property type="match status" value="1"/>
</dbReference>
<evidence type="ECO:0000313" key="3">
    <source>
        <dbReference type="EMBL" id="TGY88751.1"/>
    </source>
</evidence>
<evidence type="ECO:0000313" key="4">
    <source>
        <dbReference type="Proteomes" id="UP000308054"/>
    </source>
</evidence>
<dbReference type="AlphaFoldDB" id="A0A4S2H0K9"/>
<organism evidence="3 4">
    <name type="scientific">Marinicauda algicola</name>
    <dbReference type="NCBI Taxonomy" id="2029849"/>
    <lineage>
        <taxon>Bacteria</taxon>
        <taxon>Pseudomonadati</taxon>
        <taxon>Pseudomonadota</taxon>
        <taxon>Alphaproteobacteria</taxon>
        <taxon>Maricaulales</taxon>
        <taxon>Maricaulaceae</taxon>
        <taxon>Marinicauda</taxon>
    </lineage>
</organism>
<dbReference type="InterPro" id="IPR004919">
    <property type="entry name" value="GmrSD_N"/>
</dbReference>
<feature type="region of interest" description="Disordered" evidence="1">
    <location>
        <begin position="612"/>
        <end position="639"/>
    </location>
</feature>
<feature type="domain" description="GmrSD restriction endonucleases N-terminal" evidence="2">
    <location>
        <begin position="16"/>
        <end position="260"/>
    </location>
</feature>
<dbReference type="PANTHER" id="PTHR37292">
    <property type="entry name" value="VNG6097C"/>
    <property type="match status" value="1"/>
</dbReference>